<dbReference type="Pfam" id="PF00135">
    <property type="entry name" value="COesterase"/>
    <property type="match status" value="3"/>
</dbReference>
<reference evidence="5" key="1">
    <citation type="journal article" date="2017" name="Nat. Commun.">
        <title>The North American bullfrog draft genome provides insight into hormonal regulation of long noncoding RNA.</title>
        <authorList>
            <person name="Hammond S.A."/>
            <person name="Warren R.L."/>
            <person name="Vandervalk B.P."/>
            <person name="Kucuk E."/>
            <person name="Khan H."/>
            <person name="Gibb E.A."/>
            <person name="Pandoh P."/>
            <person name="Kirk H."/>
            <person name="Zhao Y."/>
            <person name="Jones M."/>
            <person name="Mungall A.J."/>
            <person name="Coope R."/>
            <person name="Pleasance S."/>
            <person name="Moore R.A."/>
            <person name="Holt R.A."/>
            <person name="Round J.M."/>
            <person name="Ohora S."/>
            <person name="Walle B.V."/>
            <person name="Veldhoen N."/>
            <person name="Helbing C.C."/>
            <person name="Birol I."/>
        </authorList>
    </citation>
    <scope>NUCLEOTIDE SEQUENCE [LARGE SCALE GENOMIC DNA]</scope>
</reference>
<proteinExistence type="inferred from homology"/>
<dbReference type="CDD" id="cd00312">
    <property type="entry name" value="Esterase_lipase"/>
    <property type="match status" value="1"/>
</dbReference>
<evidence type="ECO:0000256" key="2">
    <source>
        <dbReference type="ARBA" id="ARBA00022801"/>
    </source>
</evidence>
<dbReference type="PROSITE" id="PS00941">
    <property type="entry name" value="CARBOXYLESTERASE_B_2"/>
    <property type="match status" value="1"/>
</dbReference>
<dbReference type="Gene3D" id="3.40.50.1820">
    <property type="entry name" value="alpha/beta hydrolase"/>
    <property type="match status" value="3"/>
</dbReference>
<keyword evidence="2" id="KW-0378">Hydrolase</keyword>
<dbReference type="InterPro" id="IPR019819">
    <property type="entry name" value="Carboxylesterase_B_CS"/>
</dbReference>
<evidence type="ECO:0000313" key="5">
    <source>
        <dbReference type="Proteomes" id="UP000228934"/>
    </source>
</evidence>
<dbReference type="SUPFAM" id="SSF53474">
    <property type="entry name" value="alpha/beta-Hydrolases"/>
    <property type="match status" value="2"/>
</dbReference>
<feature type="domain" description="Carboxylesterase type B" evidence="3">
    <location>
        <begin position="208"/>
        <end position="481"/>
    </location>
</feature>
<comment type="similarity">
    <text evidence="1">Belongs to the type-B carboxylesterase/lipase family.</text>
</comment>
<dbReference type="GO" id="GO:0016787">
    <property type="term" value="F:hydrolase activity"/>
    <property type="evidence" value="ECO:0007669"/>
    <property type="project" value="UniProtKB-KW"/>
</dbReference>
<dbReference type="PROSITE" id="PS00122">
    <property type="entry name" value="CARBOXYLESTERASE_B_1"/>
    <property type="match status" value="1"/>
</dbReference>
<evidence type="ECO:0000259" key="3">
    <source>
        <dbReference type="Pfam" id="PF00135"/>
    </source>
</evidence>
<accession>A0A2G9RCC2</accession>
<dbReference type="EMBL" id="KV943884">
    <property type="protein sequence ID" value="PIO25494.1"/>
    <property type="molecule type" value="Genomic_DNA"/>
</dbReference>
<dbReference type="PANTHER" id="PTHR11559">
    <property type="entry name" value="CARBOXYLESTERASE"/>
    <property type="match status" value="1"/>
</dbReference>
<dbReference type="OrthoDB" id="3200163at2759"/>
<protein>
    <recommendedName>
        <fullName evidence="3">Carboxylesterase type B domain-containing protein</fullName>
    </recommendedName>
</protein>
<dbReference type="InterPro" id="IPR050309">
    <property type="entry name" value="Type-B_Carboxylest/Lipase"/>
</dbReference>
<evidence type="ECO:0000256" key="1">
    <source>
        <dbReference type="ARBA" id="ARBA00005964"/>
    </source>
</evidence>
<evidence type="ECO:0000313" key="4">
    <source>
        <dbReference type="EMBL" id="PIO25494.1"/>
    </source>
</evidence>
<organism evidence="4 5">
    <name type="scientific">Aquarana catesbeiana</name>
    <name type="common">American bullfrog</name>
    <name type="synonym">Rana catesbeiana</name>
    <dbReference type="NCBI Taxonomy" id="8400"/>
    <lineage>
        <taxon>Eukaryota</taxon>
        <taxon>Metazoa</taxon>
        <taxon>Chordata</taxon>
        <taxon>Craniata</taxon>
        <taxon>Vertebrata</taxon>
        <taxon>Euteleostomi</taxon>
        <taxon>Amphibia</taxon>
        <taxon>Batrachia</taxon>
        <taxon>Anura</taxon>
        <taxon>Neobatrachia</taxon>
        <taxon>Ranoidea</taxon>
        <taxon>Ranidae</taxon>
        <taxon>Aquarana</taxon>
    </lineage>
</organism>
<feature type="domain" description="Carboxylesterase type B" evidence="3">
    <location>
        <begin position="26"/>
        <end position="183"/>
    </location>
</feature>
<name>A0A2G9RCC2_AQUCT</name>
<dbReference type="Proteomes" id="UP000228934">
    <property type="component" value="Unassembled WGS sequence"/>
</dbReference>
<dbReference type="InterPro" id="IPR002018">
    <property type="entry name" value="CarbesteraseB"/>
</dbReference>
<keyword evidence="5" id="KW-1185">Reference proteome</keyword>
<dbReference type="AlphaFoldDB" id="A0A2G9RCC2"/>
<dbReference type="InterPro" id="IPR029058">
    <property type="entry name" value="AB_hydrolase_fold"/>
</dbReference>
<dbReference type="InterPro" id="IPR019826">
    <property type="entry name" value="Carboxylesterase_B_AS"/>
</dbReference>
<feature type="domain" description="Carboxylesterase type B" evidence="3">
    <location>
        <begin position="621"/>
        <end position="776"/>
    </location>
</feature>
<sequence>MPVLLLAMNIVSPSLQGSLGAAVIPLLVEEYLGDETDPAEVRDRFLDLCGDFVFVMPALKTAKYHRDSGYPVYFYEFHRRPSLFKDIKPDHVKADHGDELFFVIGGPFLPDDTLFSGQTEEGERVLSKNIMKYWANFARTGDPNGPGLAEWPRYDQDEDYLQIDVHPKQKAAQRLKDTKYEFWNKILPEKIQKMAQEAAEHGGEDGRPLVGTRYGKLRGKTVKVKDTDREVHAFYGVPFAEPPVGPLRFAASGPPKAWNGVREATKQPPMCLQSTDIVKSMLETFRAKISPPATSEDCLYLNIFTPADRRQDAKLPVMVFIHGGAFVIGGSFMFEGVALSAHENVIVVSIQYRLGIPGFFSSGDSQAPGNYGFLDQVEALRWVKENIADFGGDRDSVTIFGESAGGMSVSALVLSPLAKGLFHRAIAESGAALVPGMFTKSAEQTIFVRNIIANISGCDGVSMVDCLKALSEEEILSISVAMVGIHFIRNTFGRYVKQSLYIELDLPLFSHKLTFLMKLMRGHFFGTRMAPREVSKTLRKHFAFKKHQKPLVFHIDSKAFYQTHFITPPVTVDGVFLPKPAEQILAEKENNPVAFMTGVVEQECGWVLPSGSLGVAIPLLVEEYIGGEADPVKVRNRFLDLCGDIIFVMPALKTAKYHRDSGYPVYFYEFRRRPSLFKDTKPDFVKADHGDEIYFVIGGPFLSDDILFSSQSEEDEKVLSKNVMKYWANFARTGDPNGPGLANWPRYDQDEDYLQIDIQPKQKAAQRLKDAKYEFWTKILPEKIQKISEEQAEHSEL</sequence>
<gene>
    <name evidence="4" type="ORF">AB205_0069820</name>
</gene>